<dbReference type="EMBL" id="MU268039">
    <property type="protein sequence ID" value="KAH7906301.1"/>
    <property type="molecule type" value="Genomic_DNA"/>
</dbReference>
<gene>
    <name evidence="1" type="ORF">BJ138DRAFT_1117701</name>
</gene>
<reference evidence="1" key="1">
    <citation type="journal article" date="2021" name="New Phytol.">
        <title>Evolutionary innovations through gain and loss of genes in the ectomycorrhizal Boletales.</title>
        <authorList>
            <person name="Wu G."/>
            <person name="Miyauchi S."/>
            <person name="Morin E."/>
            <person name="Kuo A."/>
            <person name="Drula E."/>
            <person name="Varga T."/>
            <person name="Kohler A."/>
            <person name="Feng B."/>
            <person name="Cao Y."/>
            <person name="Lipzen A."/>
            <person name="Daum C."/>
            <person name="Hundley H."/>
            <person name="Pangilinan J."/>
            <person name="Johnson J."/>
            <person name="Barry K."/>
            <person name="LaButti K."/>
            <person name="Ng V."/>
            <person name="Ahrendt S."/>
            <person name="Min B."/>
            <person name="Choi I.G."/>
            <person name="Park H."/>
            <person name="Plett J.M."/>
            <person name="Magnuson J."/>
            <person name="Spatafora J.W."/>
            <person name="Nagy L.G."/>
            <person name="Henrissat B."/>
            <person name="Grigoriev I.V."/>
            <person name="Yang Z.L."/>
            <person name="Xu J."/>
            <person name="Martin F.M."/>
        </authorList>
    </citation>
    <scope>NUCLEOTIDE SEQUENCE</scope>
    <source>
        <strain evidence="1">ATCC 28755</strain>
    </source>
</reference>
<sequence>MPLARLSRRRLYESNSVPYKLVRATEIDNVPVHRQCFPLTDESLDHQADADQTRDGNSLNEGEAQSNLGGNPPNRTDIAGNSLSGGEAQPNLGAPSNRPDVVPAHAAQPQPDAPECISDSSNSRDSVARTYIRMEHKLRNIDYVMGWFSSNKDENLEHPPLCAQARKGDIFVCKHNDVHRAWLWNDDQWKQVCDNEPHPLLAEHRLRLQPDGTPNWVTRQTITTYRGRLNGKSSGKSKRSQGATIPNE</sequence>
<accession>A0ACB7ZZC3</accession>
<dbReference type="Proteomes" id="UP000790377">
    <property type="component" value="Unassembled WGS sequence"/>
</dbReference>
<evidence type="ECO:0000313" key="1">
    <source>
        <dbReference type="EMBL" id="KAH7906301.1"/>
    </source>
</evidence>
<protein>
    <submittedName>
        <fullName evidence="1">Uncharacterized protein</fullName>
    </submittedName>
</protein>
<name>A0ACB7ZZC3_9AGAM</name>
<proteinExistence type="predicted"/>
<organism evidence="1 2">
    <name type="scientific">Hygrophoropsis aurantiaca</name>
    <dbReference type="NCBI Taxonomy" id="72124"/>
    <lineage>
        <taxon>Eukaryota</taxon>
        <taxon>Fungi</taxon>
        <taxon>Dikarya</taxon>
        <taxon>Basidiomycota</taxon>
        <taxon>Agaricomycotina</taxon>
        <taxon>Agaricomycetes</taxon>
        <taxon>Agaricomycetidae</taxon>
        <taxon>Boletales</taxon>
        <taxon>Coniophorineae</taxon>
        <taxon>Hygrophoropsidaceae</taxon>
        <taxon>Hygrophoropsis</taxon>
    </lineage>
</organism>
<comment type="caution">
    <text evidence="1">The sequence shown here is derived from an EMBL/GenBank/DDBJ whole genome shotgun (WGS) entry which is preliminary data.</text>
</comment>
<evidence type="ECO:0000313" key="2">
    <source>
        <dbReference type="Proteomes" id="UP000790377"/>
    </source>
</evidence>
<keyword evidence="2" id="KW-1185">Reference proteome</keyword>